<name>A0A200PNG0_MACCD</name>
<feature type="signal peptide" evidence="1">
    <location>
        <begin position="1"/>
        <end position="29"/>
    </location>
</feature>
<dbReference type="InterPro" id="IPR038975">
    <property type="entry name" value="THNL"/>
</dbReference>
<accession>A0A200PNG0</accession>
<evidence type="ECO:0008006" key="4">
    <source>
        <dbReference type="Google" id="ProtNLM"/>
    </source>
</evidence>
<evidence type="ECO:0000313" key="3">
    <source>
        <dbReference type="Proteomes" id="UP000195402"/>
    </source>
</evidence>
<proteinExistence type="predicted"/>
<evidence type="ECO:0000313" key="2">
    <source>
        <dbReference type="EMBL" id="OUZ99730.1"/>
    </source>
</evidence>
<dbReference type="AlphaFoldDB" id="A0A200PNG0"/>
<dbReference type="InParanoid" id="A0A200PNG0"/>
<keyword evidence="3" id="KW-1185">Reference proteome</keyword>
<comment type="caution">
    <text evidence="2">The sequence shown here is derived from an EMBL/GenBank/DDBJ whole genome shotgun (WGS) entry which is preliminary data.</text>
</comment>
<reference evidence="2 3" key="1">
    <citation type="journal article" date="2017" name="Mol. Plant">
        <title>The Genome of Medicinal Plant Macleaya cordata Provides New Insights into Benzylisoquinoline Alkaloids Metabolism.</title>
        <authorList>
            <person name="Liu X."/>
            <person name="Liu Y."/>
            <person name="Huang P."/>
            <person name="Ma Y."/>
            <person name="Qing Z."/>
            <person name="Tang Q."/>
            <person name="Cao H."/>
            <person name="Cheng P."/>
            <person name="Zheng Y."/>
            <person name="Yuan Z."/>
            <person name="Zhou Y."/>
            <person name="Liu J."/>
            <person name="Tang Z."/>
            <person name="Zhuo Y."/>
            <person name="Zhang Y."/>
            <person name="Yu L."/>
            <person name="Huang J."/>
            <person name="Yang P."/>
            <person name="Peng Q."/>
            <person name="Zhang J."/>
            <person name="Jiang W."/>
            <person name="Zhang Z."/>
            <person name="Lin K."/>
            <person name="Ro D.K."/>
            <person name="Chen X."/>
            <person name="Xiong X."/>
            <person name="Shang Y."/>
            <person name="Huang S."/>
            <person name="Zeng J."/>
        </authorList>
    </citation>
    <scope>NUCLEOTIDE SEQUENCE [LARGE SCALE GENOMIC DNA]</scope>
    <source>
        <strain evidence="3">cv. BLH2017</strain>
        <tissue evidence="2">Root</tissue>
    </source>
</reference>
<dbReference type="EMBL" id="MVGT01004391">
    <property type="protein sequence ID" value="OUZ99730.1"/>
    <property type="molecule type" value="Genomic_DNA"/>
</dbReference>
<organism evidence="2 3">
    <name type="scientific">Macleaya cordata</name>
    <name type="common">Five-seeded plume-poppy</name>
    <name type="synonym">Bocconia cordata</name>
    <dbReference type="NCBI Taxonomy" id="56857"/>
    <lineage>
        <taxon>Eukaryota</taxon>
        <taxon>Viridiplantae</taxon>
        <taxon>Streptophyta</taxon>
        <taxon>Embryophyta</taxon>
        <taxon>Tracheophyta</taxon>
        <taxon>Spermatophyta</taxon>
        <taxon>Magnoliopsida</taxon>
        <taxon>Ranunculales</taxon>
        <taxon>Papaveraceae</taxon>
        <taxon>Papaveroideae</taxon>
        <taxon>Macleaya</taxon>
    </lineage>
</organism>
<dbReference type="Proteomes" id="UP000195402">
    <property type="component" value="Unassembled WGS sequence"/>
</dbReference>
<dbReference type="OrthoDB" id="653285at2759"/>
<dbReference type="PANTHER" id="PTHR36312:SF1">
    <property type="entry name" value="OS01G0594500 PROTEIN"/>
    <property type="match status" value="1"/>
</dbReference>
<keyword evidence="1" id="KW-0732">Signal</keyword>
<protein>
    <recommendedName>
        <fullName evidence="4">Thionin-like protein 2</fullName>
    </recommendedName>
</protein>
<evidence type="ECO:0000256" key="1">
    <source>
        <dbReference type="SAM" id="SignalP"/>
    </source>
</evidence>
<feature type="chain" id="PRO_5013165737" description="Thionin-like protein 2" evidence="1">
    <location>
        <begin position="30"/>
        <end position="113"/>
    </location>
</feature>
<dbReference type="PANTHER" id="PTHR36312">
    <property type="entry name" value="THIONIN-LIKE PROTEIN 1"/>
    <property type="match status" value="1"/>
</dbReference>
<sequence length="113" mass="12481">MEGKNVKPIAVMLIITVLVLGMFVEQTEASFAGCYAKCFAFCLLNPTIIQCPFTCYKECHHHSPASSENDLQYYCETGCASSKCLNISTPQDPRANEMEGCVNSCSEECNIKH</sequence>
<dbReference type="OMA" id="PRANEME"/>
<gene>
    <name evidence="2" type="ORF">BVC80_9063g108</name>
</gene>